<evidence type="ECO:0000256" key="3">
    <source>
        <dbReference type="SAM" id="SignalP"/>
    </source>
</evidence>
<dbReference type="InterPro" id="IPR024733">
    <property type="entry name" value="NAGLU_tim-barrel"/>
</dbReference>
<dbReference type="Proteomes" id="UP000641932">
    <property type="component" value="Unassembled WGS sequence"/>
</dbReference>
<feature type="domain" description="Alpha-N-acetylglucosaminidase tim-barrel" evidence="4">
    <location>
        <begin position="136"/>
        <end position="456"/>
    </location>
</feature>
<evidence type="ECO:0000259" key="6">
    <source>
        <dbReference type="Pfam" id="PF12972"/>
    </source>
</evidence>
<dbReference type="InterPro" id="IPR007781">
    <property type="entry name" value="NAGLU"/>
</dbReference>
<evidence type="ECO:0000259" key="5">
    <source>
        <dbReference type="Pfam" id="PF12971"/>
    </source>
</evidence>
<feature type="signal peptide" evidence="3">
    <location>
        <begin position="1"/>
        <end position="23"/>
    </location>
</feature>
<feature type="region of interest" description="Disordered" evidence="2">
    <location>
        <begin position="19"/>
        <end position="39"/>
    </location>
</feature>
<keyword evidence="1" id="KW-0378">Hydrolase</keyword>
<keyword evidence="8" id="KW-1185">Reference proteome</keyword>
<accession>A0A917ZQL8</accession>
<dbReference type="Pfam" id="PF12971">
    <property type="entry name" value="NAGLU_N"/>
    <property type="match status" value="1"/>
</dbReference>
<evidence type="ECO:0008006" key="9">
    <source>
        <dbReference type="Google" id="ProtNLM"/>
    </source>
</evidence>
<dbReference type="InterPro" id="IPR024240">
    <property type="entry name" value="NAGLU_N"/>
</dbReference>
<keyword evidence="3" id="KW-0732">Signal</keyword>
<evidence type="ECO:0000313" key="7">
    <source>
        <dbReference type="EMBL" id="GGO87514.1"/>
    </source>
</evidence>
<reference evidence="7" key="2">
    <citation type="submission" date="2020-09" db="EMBL/GenBank/DDBJ databases">
        <authorList>
            <person name="Sun Q."/>
            <person name="Zhou Y."/>
        </authorList>
    </citation>
    <scope>NUCLEOTIDE SEQUENCE</scope>
    <source>
        <strain evidence="7">CGMCC 4.7201</strain>
    </source>
</reference>
<dbReference type="AlphaFoldDB" id="A0A917ZQL8"/>
<feature type="compositionally biased region" description="Low complexity" evidence="2">
    <location>
        <begin position="19"/>
        <end position="29"/>
    </location>
</feature>
<dbReference type="Pfam" id="PF12972">
    <property type="entry name" value="NAGLU_C"/>
    <property type="match status" value="1"/>
</dbReference>
<organism evidence="7 8">
    <name type="scientific">Wenjunlia tyrosinilytica</name>
    <dbReference type="NCBI Taxonomy" id="1544741"/>
    <lineage>
        <taxon>Bacteria</taxon>
        <taxon>Bacillati</taxon>
        <taxon>Actinomycetota</taxon>
        <taxon>Actinomycetes</taxon>
        <taxon>Kitasatosporales</taxon>
        <taxon>Streptomycetaceae</taxon>
        <taxon>Wenjunlia</taxon>
    </lineage>
</organism>
<dbReference type="Pfam" id="PF05089">
    <property type="entry name" value="NAGLU"/>
    <property type="match status" value="1"/>
</dbReference>
<reference evidence="7" key="1">
    <citation type="journal article" date="2014" name="Int. J. Syst. Evol. Microbiol.">
        <title>Complete genome sequence of Corynebacterium casei LMG S-19264T (=DSM 44701T), isolated from a smear-ripened cheese.</title>
        <authorList>
            <consortium name="US DOE Joint Genome Institute (JGI-PGF)"/>
            <person name="Walter F."/>
            <person name="Albersmeier A."/>
            <person name="Kalinowski J."/>
            <person name="Ruckert C."/>
        </authorList>
    </citation>
    <scope>NUCLEOTIDE SEQUENCE</scope>
    <source>
        <strain evidence="7">CGMCC 4.7201</strain>
    </source>
</reference>
<dbReference type="GO" id="GO:0016787">
    <property type="term" value="F:hydrolase activity"/>
    <property type="evidence" value="ECO:0007669"/>
    <property type="project" value="UniProtKB-KW"/>
</dbReference>
<dbReference type="GO" id="GO:0005975">
    <property type="term" value="P:carbohydrate metabolic process"/>
    <property type="evidence" value="ECO:0007669"/>
    <property type="project" value="UniProtKB-ARBA"/>
</dbReference>
<dbReference type="PANTHER" id="PTHR12872">
    <property type="entry name" value="ALPHA-N-ACETYLGLUCOSAMINIDASE"/>
    <property type="match status" value="1"/>
</dbReference>
<evidence type="ECO:0000259" key="4">
    <source>
        <dbReference type="Pfam" id="PF05089"/>
    </source>
</evidence>
<name>A0A917ZQL8_9ACTN</name>
<evidence type="ECO:0000256" key="2">
    <source>
        <dbReference type="SAM" id="MobiDB-lite"/>
    </source>
</evidence>
<dbReference type="Gene3D" id="1.20.120.670">
    <property type="entry name" value="N-acetyl-b-d-glucoasminidase"/>
    <property type="match status" value="1"/>
</dbReference>
<gene>
    <name evidence="7" type="ORF">GCM10012280_26140</name>
</gene>
<feature type="domain" description="Alpha-N-acetylglucosaminidase N-terminal" evidence="5">
    <location>
        <begin position="42"/>
        <end position="122"/>
    </location>
</feature>
<comment type="caution">
    <text evidence="7">The sequence shown here is derived from an EMBL/GenBank/DDBJ whole genome shotgun (WGS) entry which is preliminary data.</text>
</comment>
<evidence type="ECO:0000313" key="8">
    <source>
        <dbReference type="Proteomes" id="UP000641932"/>
    </source>
</evidence>
<dbReference type="EMBL" id="BMMS01000010">
    <property type="protein sequence ID" value="GGO87514.1"/>
    <property type="molecule type" value="Genomic_DNA"/>
</dbReference>
<evidence type="ECO:0000256" key="1">
    <source>
        <dbReference type="ARBA" id="ARBA00022801"/>
    </source>
</evidence>
<dbReference type="InterPro" id="IPR024732">
    <property type="entry name" value="NAGLU_C"/>
</dbReference>
<sequence length="1038" mass="112507">MLGAAAALGAVSTLTPHSPAAAAAPFDPARTLGPAPTFDPSPAHEALVRLLGRHAGQFHLVPTAPAAGQDRFRVEGSAGRIEVHATTPATLLAGVHWYLKDVCDTGITWSGSRLDLPERLPAPGSPIEHTAAVRHRFVLNDTNDGYTAPYADWAFWERLIDVLALHGCNEVLVTTGQEAVYHRVLQDFGYTEAEARSWIPAPSHQPWWLLQNLSAYGGPIGRELLDTRTRLGVRIVERLRALGMAPVLPGWFGTVPDGFVRRNPGARAVPQGTWHGFARPDWLDPRTSAFRDVATSFYGHQRELFGAAAHFKMDLLHEGGTPGDVPVPDAARAVESALRTAHPEATWVILGWQDNPRRDLLDAVDKERMLVVDGVCDRFRAVTDRERDWGGTPYAFGSIPNYGGRTTIGAKARIWIEKFFTWRDKAGSALVGTAYMPESALRDPAAFELFSELAWRERPVDLPSWFDRYARLRYGGPDESARAAWSALRESAYGHVANERADTHDSLFAARPTLAAHSAAEYAPHALAYDPAVFDRALAGLLRVDGPLRRSTAYRYDLVDVARQAVANRGWRLLPQLRAAYERADADTFRALSSLWLRLMRLSDDITGTDPAFMLGPWLEAARRAAADAAEAAELERTARVLLTTWGGRATSDAGNLHEYADRDWSGLTRDFYLPRWRRYLDGLADALASGRPPEPVDWYAVEEPWTRERKEYPQRPTADAFRTARRVREVLARAPYQGTLSVTAVPPALSPGGTAEVTAVLANGNGLSPTGRADFELTGLDAQPQGPTWVPRVPAGGRASVAWRTTAPDAPLTRPLEPLPYVLSARYGPRGQARVRAVHPGNLYVAGPLGPDLRTATTNAAVFGRSGDRFGIEGAGDDLWKGVAQFGAVFREAAMAYAARVTTRVDSQTATGPWARAGIVVRDSLAAEDAPGFVCLAVTPGNGVVLSFDSNGDGTLDTYRKVAGLGAPVGLRLTREGALFTGEYSTDGGTTWQAVATVTVPGAQGARDAGLFMSASNGGSGARGLVEFTGFELDPRR</sequence>
<feature type="domain" description="Alpha-N-acetylglucosaminidase C-terminal" evidence="6">
    <location>
        <begin position="465"/>
        <end position="729"/>
    </location>
</feature>
<dbReference type="Gene3D" id="3.30.379.10">
    <property type="entry name" value="Chitobiase/beta-hexosaminidase domain 2-like"/>
    <property type="match status" value="1"/>
</dbReference>
<dbReference type="PANTHER" id="PTHR12872:SF1">
    <property type="entry name" value="ALPHA-N-ACETYLGLUCOSAMINIDASE"/>
    <property type="match status" value="1"/>
</dbReference>
<protein>
    <recommendedName>
        <fullName evidence="9">Alpha-N-acetylglucosaminidase</fullName>
    </recommendedName>
</protein>
<dbReference type="Gene3D" id="3.20.20.80">
    <property type="entry name" value="Glycosidases"/>
    <property type="match status" value="1"/>
</dbReference>
<proteinExistence type="predicted"/>
<dbReference type="Gene3D" id="2.60.120.200">
    <property type="match status" value="1"/>
</dbReference>
<dbReference type="InterPro" id="IPR029018">
    <property type="entry name" value="Hex-like_dom2"/>
</dbReference>
<feature type="chain" id="PRO_5039591123" description="Alpha-N-acetylglucosaminidase" evidence="3">
    <location>
        <begin position="24"/>
        <end position="1038"/>
    </location>
</feature>